<feature type="compositionally biased region" description="Pro residues" evidence="1">
    <location>
        <begin position="18"/>
        <end position="31"/>
    </location>
</feature>
<dbReference type="EMBL" id="FOFU01000010">
    <property type="protein sequence ID" value="SEQ76518.1"/>
    <property type="molecule type" value="Genomic_DNA"/>
</dbReference>
<dbReference type="Proteomes" id="UP000182360">
    <property type="component" value="Unassembled WGS sequence"/>
</dbReference>
<keyword evidence="3" id="KW-1185">Reference proteome</keyword>
<gene>
    <name evidence="2" type="ORF">SAMN04487977_11058</name>
</gene>
<reference evidence="2 3" key="1">
    <citation type="submission" date="2016-10" db="EMBL/GenBank/DDBJ databases">
        <authorList>
            <person name="de Groot N.N."/>
        </authorList>
    </citation>
    <scope>NUCLEOTIDE SEQUENCE [LARGE SCALE GENOMIC DNA]</scope>
    <source>
        <strain evidence="2 3">B25</strain>
    </source>
</reference>
<evidence type="ECO:0000313" key="2">
    <source>
        <dbReference type="EMBL" id="SEQ76518.1"/>
    </source>
</evidence>
<feature type="region of interest" description="Disordered" evidence="1">
    <location>
        <begin position="1"/>
        <end position="32"/>
    </location>
</feature>
<organism evidence="2 3">
    <name type="scientific">Treponema bryantii</name>
    <dbReference type="NCBI Taxonomy" id="163"/>
    <lineage>
        <taxon>Bacteria</taxon>
        <taxon>Pseudomonadati</taxon>
        <taxon>Spirochaetota</taxon>
        <taxon>Spirochaetia</taxon>
        <taxon>Spirochaetales</taxon>
        <taxon>Treponemataceae</taxon>
        <taxon>Treponema</taxon>
    </lineage>
</organism>
<name>A0A1H9IPM5_9SPIR</name>
<evidence type="ECO:0000313" key="3">
    <source>
        <dbReference type="Proteomes" id="UP000182360"/>
    </source>
</evidence>
<evidence type="ECO:0000256" key="1">
    <source>
        <dbReference type="SAM" id="MobiDB-lite"/>
    </source>
</evidence>
<proteinExistence type="predicted"/>
<sequence>MPSAGIATKTSGHAKGFPPSPLPRGTPPTPPFQKLRNVIEPLSGGLGGKPFTQHYSCPACFRCSVGLTMAASLGTFFVCESCLLAQWLVSHRTRQQGGSVEPPWSFAYQASLARSLPVAQKEKLKAELAPHRILKSRLR</sequence>
<protein>
    <submittedName>
        <fullName evidence="2">Uncharacterized protein</fullName>
    </submittedName>
</protein>
<accession>A0A1H9IPM5</accession>
<dbReference type="AlphaFoldDB" id="A0A1H9IPM5"/>